<dbReference type="OrthoDB" id="7883480at2759"/>
<feature type="compositionally biased region" description="Basic and acidic residues" evidence="1">
    <location>
        <begin position="80"/>
        <end position="91"/>
    </location>
</feature>
<feature type="compositionally biased region" description="Polar residues" evidence="1">
    <location>
        <begin position="106"/>
        <end position="120"/>
    </location>
</feature>
<feature type="region of interest" description="Disordered" evidence="1">
    <location>
        <begin position="1"/>
        <end position="39"/>
    </location>
</feature>
<proteinExistence type="predicted"/>
<dbReference type="RefSeq" id="XP_016991588.1">
    <property type="nucleotide sequence ID" value="XM_017136099.1"/>
</dbReference>
<feature type="compositionally biased region" description="Basic and acidic residues" evidence="1">
    <location>
        <begin position="283"/>
        <end position="294"/>
    </location>
</feature>
<feature type="region of interest" description="Disordered" evidence="1">
    <location>
        <begin position="232"/>
        <end position="444"/>
    </location>
</feature>
<dbReference type="OMA" id="HLDARPQ"/>
<evidence type="ECO:0000313" key="2">
    <source>
        <dbReference type="RefSeq" id="XP_016991588.1"/>
    </source>
</evidence>
<protein>
    <submittedName>
        <fullName evidence="2">Uncharacterized protein LOC108053457</fullName>
    </submittedName>
</protein>
<evidence type="ECO:0000256" key="1">
    <source>
        <dbReference type="SAM" id="MobiDB-lite"/>
    </source>
</evidence>
<feature type="region of interest" description="Disordered" evidence="1">
    <location>
        <begin position="457"/>
        <end position="478"/>
    </location>
</feature>
<feature type="compositionally biased region" description="Polar residues" evidence="1">
    <location>
        <begin position="202"/>
        <end position="213"/>
    </location>
</feature>
<feature type="compositionally biased region" description="Basic and acidic residues" evidence="1">
    <location>
        <begin position="435"/>
        <end position="444"/>
    </location>
</feature>
<feature type="region of interest" description="Disordered" evidence="1">
    <location>
        <begin position="55"/>
        <end position="120"/>
    </location>
</feature>
<feature type="compositionally biased region" description="Basic residues" evidence="1">
    <location>
        <begin position="413"/>
        <end position="422"/>
    </location>
</feature>
<sequence>MSKRVSIVLPEEMPSAPSVSRKPPKKNLTVKSSIKSGSSVRTDIVPPVFVVVSPQSSQLSMTSSQQISASTNSDSSLRNSVKDEHELKEEESSSIEAPPTPEGSALVQTGSSNSQQSANFESATSSIKQFLRSTVALVKAGESFTSVKRLFHKFIKNTGGSNSNLSAPHDSSTSSQGTKKDNPYLSKSNDTLLSDLGPQPTIPSTSQMTPSIHHSNYSFNNAMYDRTSLRSDVTPLTGYTPKTEEAGYRTDTSMQTASKSLVHDVASESELPSGSGMIGSRSQSKEHSAFERKYTMSPGQVRDFLRSRSRSSSKSIRQKRRSSVASSPRRTPKMSPRNDHATHAVEPVFALVSSSGPNSEGERSSRSSRRSREGSSGASQNMTVRKAVSSILKPGLAKSGGEQSPRSIQSRSSSHRSSRRSSRSGSRASASKIPDNLHQKKEVLDPLPLMEYTFTLVSPEEDDGGQPRESTGGDIEDASTSCRTYQEDCKCHHCQDMRRAVKRAEFFQSPEGQKRLESKLLAKNFFMDLCALSEVRSQIKADLHGKRRHPSSRVSYPVSICGASRLDGGSLSLQWFAHDLDNVDHFDFFVDNKRSRSVYNLRANSTVLIDVNAAETHTLRMRAVPTRGSSGQDALVEQFMAEVAAGHLRHVRQGQLFARCFKHLDAQPQPRTLVDFWTDSEYLYMPTQSR</sequence>
<feature type="compositionally biased region" description="Polar residues" evidence="1">
    <location>
        <begin position="250"/>
        <end position="259"/>
    </location>
</feature>
<feature type="compositionally biased region" description="Polar residues" evidence="1">
    <location>
        <begin position="29"/>
        <end position="39"/>
    </location>
</feature>
<organism evidence="2">
    <name type="scientific">Drosophila rhopaloa</name>
    <name type="common">Fruit fly</name>
    <dbReference type="NCBI Taxonomy" id="1041015"/>
    <lineage>
        <taxon>Eukaryota</taxon>
        <taxon>Metazoa</taxon>
        <taxon>Ecdysozoa</taxon>
        <taxon>Arthropoda</taxon>
        <taxon>Hexapoda</taxon>
        <taxon>Insecta</taxon>
        <taxon>Pterygota</taxon>
        <taxon>Neoptera</taxon>
        <taxon>Endopterygota</taxon>
        <taxon>Diptera</taxon>
        <taxon>Brachycera</taxon>
        <taxon>Muscomorpha</taxon>
        <taxon>Ephydroidea</taxon>
        <taxon>Drosophilidae</taxon>
        <taxon>Drosophila</taxon>
        <taxon>Sophophora</taxon>
    </lineage>
</organism>
<feature type="region of interest" description="Disordered" evidence="1">
    <location>
        <begin position="158"/>
        <end position="213"/>
    </location>
</feature>
<feature type="compositionally biased region" description="Polar residues" evidence="1">
    <location>
        <begin position="158"/>
        <end position="177"/>
    </location>
</feature>
<gene>
    <name evidence="2" type="primary">LOC108053457</name>
</gene>
<dbReference type="RefSeq" id="XP_016991588.2">
    <property type="nucleotide sequence ID" value="XM_017136099.2"/>
</dbReference>
<dbReference type="GeneID" id="108053457"/>
<feature type="compositionally biased region" description="Polar residues" evidence="1">
    <location>
        <begin position="69"/>
        <end position="79"/>
    </location>
</feature>
<feature type="compositionally biased region" description="Low complexity" evidence="1">
    <location>
        <begin position="55"/>
        <end position="68"/>
    </location>
</feature>
<feature type="compositionally biased region" description="Basic and acidic residues" evidence="1">
    <location>
        <begin position="360"/>
        <end position="373"/>
    </location>
</feature>
<feature type="compositionally biased region" description="Basic residues" evidence="1">
    <location>
        <begin position="307"/>
        <end position="322"/>
    </location>
</feature>
<dbReference type="AlphaFoldDB" id="A0A6P4FVP9"/>
<reference evidence="2" key="1">
    <citation type="submission" date="2025-08" db="UniProtKB">
        <authorList>
            <consortium name="RefSeq"/>
        </authorList>
    </citation>
    <scope>IDENTIFICATION</scope>
</reference>
<name>A0A6P4FVP9_DRORH</name>
<accession>A0A6P4FVP9</accession>